<dbReference type="SUPFAM" id="SSF53098">
    <property type="entry name" value="Ribonuclease H-like"/>
    <property type="match status" value="1"/>
</dbReference>
<protein>
    <recommendedName>
        <fullName evidence="2">Integrase zinc-binding domain-containing protein</fullName>
    </recommendedName>
</protein>
<dbReference type="InterPro" id="IPR050951">
    <property type="entry name" value="Retrovirus_Pol_polyprotein"/>
</dbReference>
<organism evidence="1">
    <name type="scientific">Trichuris suis</name>
    <name type="common">pig whipworm</name>
    <dbReference type="NCBI Taxonomy" id="68888"/>
    <lineage>
        <taxon>Eukaryota</taxon>
        <taxon>Metazoa</taxon>
        <taxon>Ecdysozoa</taxon>
        <taxon>Nematoda</taxon>
        <taxon>Enoplea</taxon>
        <taxon>Dorylaimia</taxon>
        <taxon>Trichinellida</taxon>
        <taxon>Trichuridae</taxon>
        <taxon>Trichuris</taxon>
    </lineage>
</organism>
<accession>A0A085N110</accession>
<dbReference type="GO" id="GO:0003676">
    <property type="term" value="F:nucleic acid binding"/>
    <property type="evidence" value="ECO:0007669"/>
    <property type="project" value="InterPro"/>
</dbReference>
<dbReference type="InterPro" id="IPR036397">
    <property type="entry name" value="RNaseH_sf"/>
</dbReference>
<sequence>MVDASDRAIGTVLWLIKSTWHPLASFLSGFRIIRNAIAPLLIVYTDHKPLVRAFENGSQGLNDREIRQLDFVTSMQTKMRHISGSSNVVADALSRRTYAAVNDIPSARDVAIAQSNDPELQWVRDQSSLKLVPLHTPTMEGHVDSSKSRLYSRSPSKSSVYRGIQRDVAKWTHSCLHCQSVKVRRHAVAYERVPTASARFDHVHADIVEPLPTADGSRYLLAAVDRFTRWPEAWPFRDISAQTVAQT</sequence>
<dbReference type="PANTHER" id="PTHR37984:SF5">
    <property type="entry name" value="PROTEIN NYNRIN-LIKE"/>
    <property type="match status" value="1"/>
</dbReference>
<dbReference type="InterPro" id="IPR012337">
    <property type="entry name" value="RNaseH-like_sf"/>
</dbReference>
<dbReference type="Proteomes" id="UP000030758">
    <property type="component" value="Unassembled WGS sequence"/>
</dbReference>
<evidence type="ECO:0000313" key="1">
    <source>
        <dbReference type="EMBL" id="KFD63156.1"/>
    </source>
</evidence>
<name>A0A085N110_9BILA</name>
<evidence type="ECO:0008006" key="2">
    <source>
        <dbReference type="Google" id="ProtNLM"/>
    </source>
</evidence>
<proteinExistence type="predicted"/>
<gene>
    <name evidence="1" type="ORF">M514_08393</name>
</gene>
<dbReference type="Gene3D" id="3.30.420.10">
    <property type="entry name" value="Ribonuclease H-like superfamily/Ribonuclease H"/>
    <property type="match status" value="1"/>
</dbReference>
<dbReference type="PANTHER" id="PTHR37984">
    <property type="entry name" value="PROTEIN CBG26694"/>
    <property type="match status" value="1"/>
</dbReference>
<dbReference type="AlphaFoldDB" id="A0A085N110"/>
<reference evidence="1" key="1">
    <citation type="journal article" date="2014" name="Nat. Genet.">
        <title>Genome and transcriptome of the porcine whipworm Trichuris suis.</title>
        <authorList>
            <person name="Jex A.R."/>
            <person name="Nejsum P."/>
            <person name="Schwarz E.M."/>
            <person name="Hu L."/>
            <person name="Young N.D."/>
            <person name="Hall R.S."/>
            <person name="Korhonen P.K."/>
            <person name="Liao S."/>
            <person name="Thamsborg S."/>
            <person name="Xia J."/>
            <person name="Xu P."/>
            <person name="Wang S."/>
            <person name="Scheerlinck J.P."/>
            <person name="Hofmann A."/>
            <person name="Sternberg P.W."/>
            <person name="Wang J."/>
            <person name="Gasser R.B."/>
        </authorList>
    </citation>
    <scope>NUCLEOTIDE SEQUENCE [LARGE SCALE GENOMIC DNA]</scope>
    <source>
        <strain evidence="1">DCEP-RM93F</strain>
    </source>
</reference>
<dbReference type="EMBL" id="KL367579">
    <property type="protein sequence ID" value="KFD63156.1"/>
    <property type="molecule type" value="Genomic_DNA"/>
</dbReference>